<reference evidence="1 2" key="1">
    <citation type="journal article" date="2012" name="J. Bacteriol.">
        <title>Genome Sequence of Gallaecimonas xiamenensis Type Strain 3-C-1.</title>
        <authorList>
            <person name="Lai Q."/>
            <person name="Wang L."/>
            <person name="Wang W."/>
            <person name="Shao Z."/>
        </authorList>
    </citation>
    <scope>NUCLEOTIDE SEQUENCE [LARGE SCALE GENOMIC DNA]</scope>
    <source>
        <strain evidence="1 2">3-C-1</strain>
    </source>
</reference>
<name>K2JLG7_9GAMM</name>
<comment type="caution">
    <text evidence="1">The sequence shown here is derived from an EMBL/GenBank/DDBJ whole genome shotgun (WGS) entry which is preliminary data.</text>
</comment>
<organism evidence="1 2">
    <name type="scientific">Gallaecimonas xiamenensis 3-C-1</name>
    <dbReference type="NCBI Taxonomy" id="745411"/>
    <lineage>
        <taxon>Bacteria</taxon>
        <taxon>Pseudomonadati</taxon>
        <taxon>Pseudomonadota</taxon>
        <taxon>Gammaproteobacteria</taxon>
        <taxon>Enterobacterales</taxon>
        <taxon>Gallaecimonadaceae</taxon>
        <taxon>Gallaecimonas</taxon>
    </lineage>
</organism>
<dbReference type="EMBL" id="AMRI01000009">
    <property type="protein sequence ID" value="EKE75247.1"/>
    <property type="molecule type" value="Genomic_DNA"/>
</dbReference>
<evidence type="ECO:0000313" key="2">
    <source>
        <dbReference type="Proteomes" id="UP000006755"/>
    </source>
</evidence>
<keyword evidence="2" id="KW-1185">Reference proteome</keyword>
<dbReference type="eggNOG" id="ENOG5033UA1">
    <property type="taxonomic scope" value="Bacteria"/>
</dbReference>
<dbReference type="AlphaFoldDB" id="K2JLG7"/>
<proteinExistence type="predicted"/>
<accession>K2JLG7</accession>
<sequence length="162" mass="18832">MKIIEAHQFYLAVSMSDLVNWHGNRDDDFEANKEIQSAVELLGLEVDVKLLHNEYFNKIKVGQGDIYLFVSRCSPDNLFAIDMYRGLTDQLDIVTIFFRATPDLATAVKEKLRYFFDSASCQIAYEEANYLPRLQQLLNESRYPFLIEESNYQQILTVRQCG</sequence>
<gene>
    <name evidence="1" type="ORF">B3C1_08221</name>
</gene>
<evidence type="ECO:0000313" key="1">
    <source>
        <dbReference type="EMBL" id="EKE75247.1"/>
    </source>
</evidence>
<dbReference type="OrthoDB" id="6917005at2"/>
<protein>
    <submittedName>
        <fullName evidence="1">Uncharacterized protein</fullName>
    </submittedName>
</protein>
<dbReference type="STRING" id="745411.B3C1_08221"/>
<dbReference type="Proteomes" id="UP000006755">
    <property type="component" value="Unassembled WGS sequence"/>
</dbReference>